<dbReference type="InterPro" id="IPR043128">
    <property type="entry name" value="Rev_trsase/Diguanyl_cyclase"/>
</dbReference>
<dbReference type="SMART" id="SM00267">
    <property type="entry name" value="GGDEF"/>
    <property type="match status" value="1"/>
</dbReference>
<dbReference type="Gene3D" id="3.30.70.270">
    <property type="match status" value="1"/>
</dbReference>
<protein>
    <recommendedName>
        <fullName evidence="1">diguanylate cyclase</fullName>
        <ecNumber evidence="1">2.7.7.65</ecNumber>
    </recommendedName>
</protein>
<dbReference type="SUPFAM" id="SSF55073">
    <property type="entry name" value="Nucleotide cyclase"/>
    <property type="match status" value="1"/>
</dbReference>
<dbReference type="EMBL" id="JALJYF010000001">
    <property type="protein sequence ID" value="MCP1726884.1"/>
    <property type="molecule type" value="Genomic_DNA"/>
</dbReference>
<dbReference type="InterPro" id="IPR000160">
    <property type="entry name" value="GGDEF_dom"/>
</dbReference>
<dbReference type="InterPro" id="IPR029787">
    <property type="entry name" value="Nucleotide_cyclase"/>
</dbReference>
<reference evidence="3 4" key="1">
    <citation type="submission" date="2022-03" db="EMBL/GenBank/DDBJ databases">
        <title>Genomic Encyclopedia of Type Strains, Phase III (KMG-III): the genomes of soil and plant-associated and newly described type strains.</title>
        <authorList>
            <person name="Whitman W."/>
        </authorList>
    </citation>
    <scope>NUCLEOTIDE SEQUENCE [LARGE SCALE GENOMIC DNA]</scope>
    <source>
        <strain evidence="3 4">BSker1</strain>
    </source>
</reference>
<dbReference type="CDD" id="cd01949">
    <property type="entry name" value="GGDEF"/>
    <property type="match status" value="1"/>
</dbReference>
<dbReference type="PANTHER" id="PTHR45138:SF24">
    <property type="entry name" value="DIGUANYLATE CYCLASE DGCC-RELATED"/>
    <property type="match status" value="1"/>
</dbReference>
<proteinExistence type="predicted"/>
<evidence type="ECO:0000259" key="2">
    <source>
        <dbReference type="PROSITE" id="PS50887"/>
    </source>
</evidence>
<dbReference type="EC" id="2.7.7.65" evidence="1"/>
<dbReference type="NCBIfam" id="TIGR00254">
    <property type="entry name" value="GGDEF"/>
    <property type="match status" value="1"/>
</dbReference>
<feature type="domain" description="GGDEF" evidence="2">
    <location>
        <begin position="151"/>
        <end position="274"/>
    </location>
</feature>
<dbReference type="PANTHER" id="PTHR45138">
    <property type="entry name" value="REGULATORY COMPONENTS OF SENSORY TRANSDUCTION SYSTEM"/>
    <property type="match status" value="1"/>
</dbReference>
<organism evidence="3 4">
    <name type="scientific">Natronospira proteinivora</name>
    <dbReference type="NCBI Taxonomy" id="1807133"/>
    <lineage>
        <taxon>Bacteria</taxon>
        <taxon>Pseudomonadati</taxon>
        <taxon>Pseudomonadota</taxon>
        <taxon>Gammaproteobacteria</taxon>
        <taxon>Natronospirales</taxon>
        <taxon>Natronospiraceae</taxon>
        <taxon>Natronospira</taxon>
    </lineage>
</organism>
<dbReference type="InterPro" id="IPR050469">
    <property type="entry name" value="Diguanylate_Cyclase"/>
</dbReference>
<name>A0ABT1G6G0_9GAMM</name>
<evidence type="ECO:0000313" key="4">
    <source>
        <dbReference type="Proteomes" id="UP001523550"/>
    </source>
</evidence>
<sequence length="274" mass="29777">MSLTSTFGEPTHPDLAQIRRLLCVETPAALVEAVQALSHTMEDSGIQSLVIDSPGLGRWSWGQGGLPLIDADLEHQGRGLGRFRIGGNESAEGGALVCRLSPVLIPLASRLLAIQEAEQRAMVDALTGILNRTGLEQRLSEELHRSRRHQTPLSLLMIDMDDLKQLNDQMGHESGDRALCKLADVLQSATRGSDVVGRFGGDEFLVILPETDLEAARLVAARVRIQLEVTKSAPKVSIGITEGIPQETRDQLVRRADQAMYRVKRQGRDGVAAA</sequence>
<comment type="caution">
    <text evidence="3">The sequence shown here is derived from an EMBL/GenBank/DDBJ whole genome shotgun (WGS) entry which is preliminary data.</text>
</comment>
<dbReference type="Pfam" id="PF00990">
    <property type="entry name" value="GGDEF"/>
    <property type="match status" value="1"/>
</dbReference>
<dbReference type="PROSITE" id="PS50887">
    <property type="entry name" value="GGDEF"/>
    <property type="match status" value="1"/>
</dbReference>
<dbReference type="RefSeq" id="WP_253445872.1">
    <property type="nucleotide sequence ID" value="NZ_JALJYF010000001.1"/>
</dbReference>
<dbReference type="Proteomes" id="UP001523550">
    <property type="component" value="Unassembled WGS sequence"/>
</dbReference>
<evidence type="ECO:0000256" key="1">
    <source>
        <dbReference type="ARBA" id="ARBA00012528"/>
    </source>
</evidence>
<gene>
    <name evidence="3" type="ORF">J2T60_000849</name>
</gene>
<evidence type="ECO:0000313" key="3">
    <source>
        <dbReference type="EMBL" id="MCP1726884.1"/>
    </source>
</evidence>
<accession>A0ABT1G6G0</accession>
<keyword evidence="4" id="KW-1185">Reference proteome</keyword>